<accession>V9DKX4</accession>
<evidence type="ECO:0000259" key="1">
    <source>
        <dbReference type="Pfam" id="PF00350"/>
    </source>
</evidence>
<protein>
    <recommendedName>
        <fullName evidence="1">Dynamin N-terminal domain-containing protein</fullName>
    </recommendedName>
</protein>
<dbReference type="Pfam" id="PF00350">
    <property type="entry name" value="Dynamin_N"/>
    <property type="match status" value="1"/>
</dbReference>
<reference evidence="2" key="1">
    <citation type="submission" date="2013-03" db="EMBL/GenBank/DDBJ databases">
        <title>The Genome Sequence of Cladophialophora carrionii CBS 160.54.</title>
        <authorList>
            <consortium name="The Broad Institute Genomics Platform"/>
            <person name="Cuomo C."/>
            <person name="de Hoog S."/>
            <person name="Gorbushina A."/>
            <person name="Walker B."/>
            <person name="Young S.K."/>
            <person name="Zeng Q."/>
            <person name="Gargeya S."/>
            <person name="Fitzgerald M."/>
            <person name="Haas B."/>
            <person name="Abouelleil A."/>
            <person name="Allen A.W."/>
            <person name="Alvarado L."/>
            <person name="Arachchi H.M."/>
            <person name="Berlin A.M."/>
            <person name="Chapman S.B."/>
            <person name="Gainer-Dewar J."/>
            <person name="Goldberg J."/>
            <person name="Griggs A."/>
            <person name="Gujja S."/>
            <person name="Hansen M."/>
            <person name="Howarth C."/>
            <person name="Imamovic A."/>
            <person name="Ireland A."/>
            <person name="Larimer J."/>
            <person name="McCowan C."/>
            <person name="Murphy C."/>
            <person name="Pearson M."/>
            <person name="Poon T.W."/>
            <person name="Priest M."/>
            <person name="Roberts A."/>
            <person name="Saif S."/>
            <person name="Shea T."/>
            <person name="Sisk P."/>
            <person name="Sykes S."/>
            <person name="Wortman J."/>
            <person name="Nusbaum C."/>
            <person name="Birren B."/>
        </authorList>
    </citation>
    <scope>NUCLEOTIDE SEQUENCE [LARGE SCALE GENOMIC DNA]</scope>
    <source>
        <strain evidence="2">CBS 160.54</strain>
    </source>
</reference>
<name>V9DKX4_9EURO</name>
<sequence>MDVREREELATILDSVDTLNAAQVDAPKVYMPMVVCGEQSYGKSSTLGRIAGVAYPTSQKLCTRFPVKTILRRGAQRAEVLIRPDPRRPKDERERLEKFFVLDVNTHDLDTVYASA</sequence>
<evidence type="ECO:0000313" key="2">
    <source>
        <dbReference type="EMBL" id="ETI26602.1"/>
    </source>
</evidence>
<dbReference type="Proteomes" id="UP000030678">
    <property type="component" value="Unassembled WGS sequence"/>
</dbReference>
<gene>
    <name evidence="2" type="ORF">G647_10416</name>
</gene>
<feature type="domain" description="Dynamin N-terminal" evidence="1">
    <location>
        <begin position="34"/>
        <end position="76"/>
    </location>
</feature>
<dbReference type="SUPFAM" id="SSF52540">
    <property type="entry name" value="P-loop containing nucleoside triphosphate hydrolases"/>
    <property type="match status" value="1"/>
</dbReference>
<dbReference type="RefSeq" id="XP_008724629.1">
    <property type="nucleotide sequence ID" value="XM_008726407.1"/>
</dbReference>
<dbReference type="GeneID" id="19988909"/>
<dbReference type="InterPro" id="IPR027417">
    <property type="entry name" value="P-loop_NTPase"/>
</dbReference>
<dbReference type="Gene3D" id="3.40.50.300">
    <property type="entry name" value="P-loop containing nucleotide triphosphate hydrolases"/>
    <property type="match status" value="1"/>
</dbReference>
<dbReference type="AlphaFoldDB" id="V9DKX4"/>
<dbReference type="InterPro" id="IPR045063">
    <property type="entry name" value="Dynamin_N"/>
</dbReference>
<dbReference type="VEuPathDB" id="FungiDB:G647_10416"/>
<dbReference type="EMBL" id="KI635851">
    <property type="protein sequence ID" value="ETI26602.1"/>
    <property type="molecule type" value="Genomic_DNA"/>
</dbReference>
<dbReference type="HOGENOM" id="CLU_2096621_0_0_1"/>
<organism evidence="2">
    <name type="scientific">Cladophialophora carrionii CBS 160.54</name>
    <dbReference type="NCBI Taxonomy" id="1279043"/>
    <lineage>
        <taxon>Eukaryota</taxon>
        <taxon>Fungi</taxon>
        <taxon>Dikarya</taxon>
        <taxon>Ascomycota</taxon>
        <taxon>Pezizomycotina</taxon>
        <taxon>Eurotiomycetes</taxon>
        <taxon>Chaetothyriomycetidae</taxon>
        <taxon>Chaetothyriales</taxon>
        <taxon>Herpotrichiellaceae</taxon>
        <taxon>Cladophialophora</taxon>
    </lineage>
</organism>
<proteinExistence type="predicted"/>